<sequence>MASLTKRRPIAQHRNPETRDGVEMTSHTIGHALVVYPKDRMSAELRTFALGLAPDPDHELVVVDVPAGSPFSLWESAAELMPRKRKGLRLVIGGRSRETTALAGQWLAERLGRPVLAPDGAVVPGVGGSLFVDGGDWVRFQSGKPPRPEAKRFPRPSWESPALAETVPTSSTGIAEPLPGGVWLRPASPEPQLRVHRARLLATLPCQPEVCTIVLGCPGAAPVNLDDVARFWRGLPSAVRARARLVRFGPVSNSDGMSYGQALANAFGESVVCYAGLPVGSRFDPAIYTVQQDGTLGWRSFAEEFGYAPQQPGRVPPPCLLRHRAPVQGVPEISPAVYWYAPDAVVEVVQAGLWLRPPYEVAHGPVVRSAAAEAGQHLLLFEAGTAEMGRRMRLLAEDVLARLDDATRRMSGVVPATAVTRVPIKVIGRAMAELEPAAPAEIPAAPEVPEAPKVVEAPAPVLPEAPLRLESAPVPDFFGEEPVEEPVAVEIQAVFAPTPSPSPSPEPVVAEVAVDEVTQVQPTPSTAAAALVPKRGLDEERSWLRRTLSREYATVANSVARVLSEHPGFQGALARSSGGVLTDAVAVRLYLSAEGDQVDLPLRLAEVGPHVPFARCVVSGLSRLPSHRGATVFAASPTPEQWELYRSRKLFSEWGFVNALTAPCGGQQGDTDVLMWSMSARRTKLLEPETDPTPDRVLFVPGTSFKVLDVTEPADGKRGQILLRELATGEIDADGRVDGNRVSLDELAISSLRRCAETWASAEHKKRIAESATARFRSLPGLVQMPRAEGDS</sequence>
<name>A0A1G9WAR0_ALLAB</name>
<dbReference type="RefSeq" id="WP_030430378.1">
    <property type="nucleotide sequence ID" value="NZ_JOEF01000012.1"/>
</dbReference>
<protein>
    <submittedName>
        <fullName evidence="2">Protein TonB, links inner and outer membranes</fullName>
    </submittedName>
</protein>
<feature type="region of interest" description="Disordered" evidence="1">
    <location>
        <begin position="1"/>
        <end position="24"/>
    </location>
</feature>
<dbReference type="AlphaFoldDB" id="A0A1G9WAR0"/>
<dbReference type="Gene3D" id="3.90.176.10">
    <property type="entry name" value="Toxin ADP-ribosyltransferase, Chain A, domain 1"/>
    <property type="match status" value="1"/>
</dbReference>
<evidence type="ECO:0000313" key="2">
    <source>
        <dbReference type="EMBL" id="SDM81363.1"/>
    </source>
</evidence>
<evidence type="ECO:0000313" key="3">
    <source>
        <dbReference type="Proteomes" id="UP000183376"/>
    </source>
</evidence>
<organism evidence="2 3">
    <name type="scientific">Allokutzneria albata</name>
    <name type="common">Kibdelosporangium albatum</name>
    <dbReference type="NCBI Taxonomy" id="211114"/>
    <lineage>
        <taxon>Bacteria</taxon>
        <taxon>Bacillati</taxon>
        <taxon>Actinomycetota</taxon>
        <taxon>Actinomycetes</taxon>
        <taxon>Pseudonocardiales</taxon>
        <taxon>Pseudonocardiaceae</taxon>
        <taxon>Allokutzneria</taxon>
    </lineage>
</organism>
<keyword evidence="3" id="KW-1185">Reference proteome</keyword>
<dbReference type="EMBL" id="LT629701">
    <property type="protein sequence ID" value="SDM81363.1"/>
    <property type="molecule type" value="Genomic_DNA"/>
</dbReference>
<gene>
    <name evidence="2" type="ORF">SAMN04489726_3485</name>
</gene>
<feature type="region of interest" description="Disordered" evidence="1">
    <location>
        <begin position="141"/>
        <end position="175"/>
    </location>
</feature>
<dbReference type="eggNOG" id="COG3266">
    <property type="taxonomic scope" value="Bacteria"/>
</dbReference>
<dbReference type="Proteomes" id="UP000183376">
    <property type="component" value="Chromosome I"/>
</dbReference>
<evidence type="ECO:0000256" key="1">
    <source>
        <dbReference type="SAM" id="MobiDB-lite"/>
    </source>
</evidence>
<accession>A0A1G9WAR0</accession>
<dbReference type="STRING" id="211114.SAMN04489726_3485"/>
<proteinExistence type="predicted"/>
<feature type="compositionally biased region" description="Basic residues" evidence="1">
    <location>
        <begin position="1"/>
        <end position="11"/>
    </location>
</feature>
<reference evidence="2 3" key="1">
    <citation type="submission" date="2016-10" db="EMBL/GenBank/DDBJ databases">
        <authorList>
            <person name="de Groot N.N."/>
        </authorList>
    </citation>
    <scope>NUCLEOTIDE SEQUENCE [LARGE SCALE GENOMIC DNA]</scope>
    <source>
        <strain evidence="2 3">DSM 44149</strain>
    </source>
</reference>
<dbReference type="OrthoDB" id="3320501at2"/>